<protein>
    <recommendedName>
        <fullName evidence="2">DNA repair protein</fullName>
    </recommendedName>
</protein>
<reference evidence="1" key="1">
    <citation type="journal article" date="2012" name="Antimicrob. Agents Chemother.">
        <title>Different biosynthetic pathways to fosfomycin in Pseudomonas syringae and Streptomyces species.</title>
        <authorList>
            <person name="Kim S.Y."/>
            <person name="Ju K.S."/>
            <person name="Metcalf W.W."/>
            <person name="Evans B.S."/>
            <person name="Kuzuyama T."/>
            <person name="van der Donk W.A."/>
        </authorList>
    </citation>
    <scope>NUCLEOTIDE SEQUENCE</scope>
    <source>
        <strain evidence="1">PB-5123</strain>
    </source>
</reference>
<dbReference type="AlphaFoldDB" id="I6R7L2"/>
<proteinExistence type="predicted"/>
<evidence type="ECO:0000313" key="1">
    <source>
        <dbReference type="EMBL" id="AFM38995.1"/>
    </source>
</evidence>
<dbReference type="InterPro" id="IPR045662">
    <property type="entry name" value="DUF6388"/>
</dbReference>
<dbReference type="Pfam" id="PF19925">
    <property type="entry name" value="DUF6388"/>
    <property type="match status" value="1"/>
</dbReference>
<dbReference type="EMBL" id="JX102649">
    <property type="protein sequence ID" value="AFM38995.1"/>
    <property type="molecule type" value="Genomic_DNA"/>
</dbReference>
<sequence>MKADRFQPVECLAEGAGRGIPLMIAKEARQALALQRFAEANPQLLEEIRELDAREQAQQIEWAFEDAADEQGIQPWELALQLIAETPEQLQAMRLETHREVAEALGMEWGEYCQFNEIDPQ</sequence>
<accession>I6R7L2</accession>
<name>I6R7L2_PSESX</name>
<evidence type="ECO:0008006" key="2">
    <source>
        <dbReference type="Google" id="ProtNLM"/>
    </source>
</evidence>
<organism evidence="1">
    <name type="scientific">Pseudomonas syringae</name>
    <dbReference type="NCBI Taxonomy" id="317"/>
    <lineage>
        <taxon>Bacteria</taxon>
        <taxon>Pseudomonadati</taxon>
        <taxon>Pseudomonadota</taxon>
        <taxon>Gammaproteobacteria</taxon>
        <taxon>Pseudomonadales</taxon>
        <taxon>Pseudomonadaceae</taxon>
        <taxon>Pseudomonas</taxon>
    </lineage>
</organism>